<protein>
    <recommendedName>
        <fullName evidence="3">Restriction endonuclease</fullName>
    </recommendedName>
</protein>
<dbReference type="EMBL" id="BNAD01000001">
    <property type="protein sequence ID" value="GHE16268.1"/>
    <property type="molecule type" value="Genomic_DNA"/>
</dbReference>
<keyword evidence="2" id="KW-1185">Reference proteome</keyword>
<reference evidence="2" key="1">
    <citation type="journal article" date="2019" name="Int. J. Syst. Evol. Microbiol.">
        <title>The Global Catalogue of Microorganisms (GCM) 10K type strain sequencing project: providing services to taxonomists for standard genome sequencing and annotation.</title>
        <authorList>
            <consortium name="The Broad Institute Genomics Platform"/>
            <consortium name="The Broad Institute Genome Sequencing Center for Infectious Disease"/>
            <person name="Wu L."/>
            <person name="Ma J."/>
        </authorList>
    </citation>
    <scope>NUCLEOTIDE SEQUENCE [LARGE SCALE GENOMIC DNA]</scope>
    <source>
        <strain evidence="2">CGMCC 1.12791</strain>
    </source>
</reference>
<evidence type="ECO:0000313" key="1">
    <source>
        <dbReference type="EMBL" id="GHE16268.1"/>
    </source>
</evidence>
<evidence type="ECO:0000313" key="2">
    <source>
        <dbReference type="Proteomes" id="UP000597341"/>
    </source>
</evidence>
<comment type="caution">
    <text evidence="1">The sequence shown here is derived from an EMBL/GenBank/DDBJ whole genome shotgun (WGS) entry which is preliminary data.</text>
</comment>
<proteinExistence type="predicted"/>
<sequence length="199" mass="22603">MPGEQLHQMGADGAQRAKTWLDSTTRTRSSWTNEDPVAASRLTFNWPHGKQTEFSFDVGGILFGEEFDNHLFVAEVKNYSTDSQGKHFDDFLAKAYCVLKNHSQVADQFMFLTWHPFRVTSWTRLTEADTVVAACLSNRERLLGEADAGKAQALLDDDVIDELCGRLWLIVLSEKQEELLISPRDRALIVTRRIEEGLQ</sequence>
<organism evidence="1 2">
    <name type="scientific">Nocardioides flavus</name>
    <name type="common">ex Wang et al. 2016</name>
    <dbReference type="NCBI Taxonomy" id="2058780"/>
    <lineage>
        <taxon>Bacteria</taxon>
        <taxon>Bacillati</taxon>
        <taxon>Actinomycetota</taxon>
        <taxon>Actinomycetes</taxon>
        <taxon>Propionibacteriales</taxon>
        <taxon>Nocardioidaceae</taxon>
        <taxon>Nocardioides</taxon>
    </lineage>
</organism>
<gene>
    <name evidence="1" type="ORF">GCM10011376_08780</name>
</gene>
<name>A0ABQ3HFA0_9ACTN</name>
<dbReference type="RefSeq" id="WP_191278093.1">
    <property type="nucleotide sequence ID" value="NZ_BNAD01000001.1"/>
</dbReference>
<evidence type="ECO:0008006" key="3">
    <source>
        <dbReference type="Google" id="ProtNLM"/>
    </source>
</evidence>
<accession>A0ABQ3HFA0</accession>
<dbReference type="Proteomes" id="UP000597341">
    <property type="component" value="Unassembled WGS sequence"/>
</dbReference>